<keyword evidence="1" id="KW-0175">Coiled coil</keyword>
<keyword evidence="2" id="KW-0812">Transmembrane</keyword>
<dbReference type="KEGG" id="bbig:BBBOND_0004590"/>
<sequence length="1882" mass="212777">MGMVMLAKALKKLIEEAIEKATKSLEAEKSKLECPVKYKGNESTCQFYQRKIEEINSQQPPESGKSKNGFTRQDLEEAKKRCESNHTYYRDGSKQKAYDEITERQKQLKELESKLTKFTEELNKDGNNNILTHLCDGLQTFLGFNSATKGYDGTGIVYSDLDRLCDGVMGFLYQVLMDVSEKQPYSVGKNTLNSVSDEINKHLCSGHEGFKKLFTVLPARIAAYNREVQQGNEKVKRPIEKLQDEMKELKNQVSEILKDNAGADNFVKASEAVKPLSVLVKEGKYHADNFLNNINNAHNNIVDLNNDCKTHVHNSVKAVRHEARRLHALSKKEWQDYWNMEKQIGESLNTLSHALNLEIGDRVGTLVYHVKVKVVKIVDQLKVINELLTEYVLAMENWMHKNKKIIEDAQKDVQTIIDKKVGENEQQEIMNLCTVITYKAEELHKAGQETKTKITDLVKYALTQVKDMDAKLKIDLQTVKERLLAGIGNYVRKTLLSTVQRQIGLITNQNEGLQGIEDAVKKWAKSFNGTEQFGEKVVQWVDEILRENGVVNEAIGEYIRWSKGIHGVTFNDHYIEVDKESIVPDNTHKIATAIKDALTNEIITKSVAAFTSSLGSVDFRKATVQQNIQAVYDCINSFSVVITHKLEKQYISNSGDPFITQIGAAIENVVVQAGMDKTNKSHLRAVVKTILSALLSKASQAAAMLESFAGIGEDSSDDSPTEIGTNVQNALKVALQLFESLRTAIDPERDNPEPNSTYDVNGKVNGVLNTEIGNNKTSAIDVLSQHFALYKKYVKQDGGALEALSNGNITGDEGDNLLPAAIGSIKDYGITTLIDTLDKISKPKPGYQENTHMNDNEYGMGELYKLSASITSYLTKLLNAFSAVGEKVQGHFENVKDFSIKVFLKEIEHKMDALRRSNLIDVIQDAMEFENRANNLRDETINGLKHSVSSKIIEAQTTLTTLARKQYVTSVKDLLTAFAQKVTEELKPLPDLIDKDRREGFKGFMRTLEGKIEENGNTTDVNIKLLKEVADELSRSPLDNKAMFEKLSKHFQKFFWPLKAYISDEIKRLHNEENEKNQRPETDETVYTAKLGNINASFNDLLSHLQEINRYDYQVPGKLDKLSQAVAMLKPESFDRPNSPVLDSVTRGLGGFVGELNKVYISAYDSQTFKKDLVYREDVVGTRITETKYELKEYGTNCSKVCLNVLSILHTEFDTLVKYCKSSSRSEQINKSNNIGVFFFDQGYDVSEDGKQNGELQNDKRMNVLFIYKRLFGMDEKHIYRKDKFNQEIGPLKTLHDHLQTYYQVGHVATSSSKRRPCNIFEMLCWLSGLPCNTVYTELWRDAVSDLFIDPKKQPTDDDEIPVTVVSEELPAYPQAIELDNAQRAVKRLCSRSYDVLIKIVGYGNEYTQYAVDYCDNSLRLSYPSDPSQCLELLMDILHRLLPVFRFLYSRCKLPVQHGGWQECEYGKTIKATKWPCKEHVSDKATCEAKCRPNDQPKCQPTSPLMSYLNDCLPGHLPHQLSSIGCKYDCATCPSTSRKGQPCITPLGFRGFSGSTKTGKDLCAMLSKIIENKHLASLFCLVTKPPKTLPEHFGFALSLVADWHKGNIVGKKGVQNAFEDSTKELSISLCDEPGNLTGALVDAYGSDSVKHSTCSHPHLRHLASNDFCNKHPCAPYLSSLYADCYKYIANKNAKLYFYWAVYLPWDFWTLLNNLYTAFCSIACQDWGCNSCMRADKCKKGKHGDEKSRCQCESIVTCNGVSPTLYQYGFIFNNAVELNRSKYQKTCNDFCKILSKVLKSDYFAKLFNACDEFLWIIRQPFIWLNVALWLLSLLYLIHIMVIRLDLLHIKSHLHSPSSHRIAAQSLLAAGRVNKLNRVFYLQP</sequence>
<evidence type="ECO:0000256" key="1">
    <source>
        <dbReference type="SAM" id="Coils"/>
    </source>
</evidence>
<accession>A0A061BLQ0</accession>
<dbReference type="GeneID" id="24562018"/>
<reference evidence="3" key="2">
    <citation type="submission" date="2014-06" db="EMBL/GenBank/DDBJ databases">
        <authorList>
            <person name="Aslett M."/>
            <person name="De Silva Nishadi"/>
        </authorList>
    </citation>
    <scope>NUCLEOTIDE SEQUENCE</scope>
    <source>
        <strain evidence="3">Bond</strain>
    </source>
</reference>
<dbReference type="EMBL" id="LK055183">
    <property type="protein sequence ID" value="CDR71801.1"/>
    <property type="molecule type" value="Genomic_DNA"/>
</dbReference>
<reference evidence="3" key="1">
    <citation type="journal article" date="2014" name="Nucleic Acids Res.">
        <title>The evolutionary dynamics of variant antigen genes in Babesia reveal a history of genomic innovation underlying host-parasite interaction.</title>
        <authorList>
            <person name="Jackson A.P."/>
            <person name="Otto T.D."/>
            <person name="Darby A."/>
            <person name="Ramaprasad A."/>
            <person name="Xia D."/>
            <person name="Echaide I.E."/>
            <person name="Farber M."/>
            <person name="Gahlot S."/>
            <person name="Gamble J."/>
            <person name="Gupta D."/>
            <person name="Gupta Y."/>
            <person name="Jackson L."/>
            <person name="Malandrin L."/>
            <person name="Malas T.B."/>
            <person name="Moussa E."/>
            <person name="Nair M."/>
            <person name="Reid AJ."/>
            <person name="Sanders M."/>
            <person name="Sharma J."/>
            <person name="Tracey A."/>
            <person name="Quail M.A."/>
            <person name="Weir W."/>
            <person name="Wastling J.M."/>
            <person name="Hall N."/>
            <person name="Willadsen P."/>
            <person name="Lingelbach K."/>
            <person name="Shiels B."/>
            <person name="Tait A."/>
            <person name="Berriman M."/>
            <person name="Allred D.R."/>
            <person name="Pain A."/>
        </authorList>
    </citation>
    <scope>NUCLEOTIDE SEQUENCE</scope>
    <source>
        <strain evidence="3">Bond</strain>
    </source>
</reference>
<protein>
    <recommendedName>
        <fullName evidence="4">C3H1-type domain-containing protein</fullName>
    </recommendedName>
</protein>
<name>A0A061BLQ0_BABBI</name>
<dbReference type="RefSeq" id="XP_012770745.1">
    <property type="nucleotide sequence ID" value="XM_012915291.1"/>
</dbReference>
<feature type="transmembrane region" description="Helical" evidence="2">
    <location>
        <begin position="1820"/>
        <end position="1841"/>
    </location>
</feature>
<keyword evidence="2" id="KW-0472">Membrane</keyword>
<evidence type="ECO:0000313" key="3">
    <source>
        <dbReference type="EMBL" id="CDR71801.1"/>
    </source>
</evidence>
<evidence type="ECO:0000256" key="2">
    <source>
        <dbReference type="SAM" id="Phobius"/>
    </source>
</evidence>
<keyword evidence="2" id="KW-1133">Transmembrane helix</keyword>
<evidence type="ECO:0008006" key="4">
    <source>
        <dbReference type="Google" id="ProtNLM"/>
    </source>
</evidence>
<organism evidence="3">
    <name type="scientific">Babesia bigemina</name>
    <dbReference type="NCBI Taxonomy" id="5866"/>
    <lineage>
        <taxon>Eukaryota</taxon>
        <taxon>Sar</taxon>
        <taxon>Alveolata</taxon>
        <taxon>Apicomplexa</taxon>
        <taxon>Aconoidasida</taxon>
        <taxon>Piroplasmida</taxon>
        <taxon>Babesiidae</taxon>
        <taxon>Babesia</taxon>
    </lineage>
</organism>
<proteinExistence type="predicted"/>
<dbReference type="VEuPathDB" id="PiroplasmaDB:BBBOND_0004590"/>
<feature type="coiled-coil region" evidence="1">
    <location>
        <begin position="94"/>
        <end position="128"/>
    </location>
</feature>
<feature type="coiled-coil region" evidence="1">
    <location>
        <begin position="232"/>
        <end position="259"/>
    </location>
</feature>
<gene>
    <name evidence="3" type="ORF">BBBOND_0004590</name>
</gene>